<dbReference type="EC" id="3.2.1.20" evidence="4"/>
<dbReference type="EMBL" id="JAFEUM010000003">
    <property type="protein sequence ID" value="MBM7036659.1"/>
    <property type="molecule type" value="Genomic_DNA"/>
</dbReference>
<keyword evidence="5" id="KW-1185">Reference proteome</keyword>
<dbReference type="PANTHER" id="PTHR10357">
    <property type="entry name" value="ALPHA-AMYLASE FAMILY MEMBER"/>
    <property type="match status" value="1"/>
</dbReference>
<dbReference type="Gene3D" id="2.60.40.1180">
    <property type="entry name" value="Golgi alpha-mannosidase II"/>
    <property type="match status" value="1"/>
</dbReference>
<dbReference type="PANTHER" id="PTHR10357:SF210">
    <property type="entry name" value="MALTODEXTRIN GLUCOSIDASE"/>
    <property type="match status" value="1"/>
</dbReference>
<dbReference type="InterPro" id="IPR017069">
    <property type="entry name" value="MalZ"/>
</dbReference>
<feature type="domain" description="Glycosyl hydrolase family 13 catalytic" evidence="3">
    <location>
        <begin position="126"/>
        <end position="522"/>
    </location>
</feature>
<accession>A0ABS2HKR3</accession>
<dbReference type="RefSeq" id="WP_205158223.1">
    <property type="nucleotide sequence ID" value="NZ_JAFEUM010000003.1"/>
</dbReference>
<dbReference type="SUPFAM" id="SSF81296">
    <property type="entry name" value="E set domains"/>
    <property type="match status" value="1"/>
</dbReference>
<comment type="caution">
    <text evidence="4">The sequence shown here is derived from an EMBL/GenBank/DDBJ whole genome shotgun (WGS) entry which is preliminary data.</text>
</comment>
<dbReference type="Gene3D" id="3.20.20.80">
    <property type="entry name" value="Glycosidases"/>
    <property type="match status" value="1"/>
</dbReference>
<dbReference type="SMART" id="SM00642">
    <property type="entry name" value="Aamy"/>
    <property type="match status" value="1"/>
</dbReference>
<gene>
    <name evidence="4" type="primary">malZ</name>
    <name evidence="4" type="ORF">JQC93_09590</name>
</gene>
<protein>
    <submittedName>
        <fullName evidence="4">Maltodextrin glucosidase</fullName>
        <ecNumber evidence="4">3.2.1.20</ecNumber>
    </submittedName>
</protein>
<dbReference type="CDD" id="cd02857">
    <property type="entry name" value="E_set_CDase_PDE_N"/>
    <property type="match status" value="1"/>
</dbReference>
<dbReference type="PIRSF" id="PIRSF036918">
    <property type="entry name" value="Maltodextrin_glucosidase"/>
    <property type="match status" value="1"/>
</dbReference>
<evidence type="ECO:0000313" key="4">
    <source>
        <dbReference type="EMBL" id="MBM7036659.1"/>
    </source>
</evidence>
<dbReference type="InterPro" id="IPR054174">
    <property type="entry name" value="Alpha-amylase-like_C"/>
</dbReference>
<dbReference type="SUPFAM" id="SSF51011">
    <property type="entry name" value="Glycosyl hydrolase domain"/>
    <property type="match status" value="1"/>
</dbReference>
<evidence type="ECO:0000259" key="3">
    <source>
        <dbReference type="SMART" id="SM00642"/>
    </source>
</evidence>
<keyword evidence="1 4" id="KW-0378">Hydrolase</keyword>
<dbReference type="InterPro" id="IPR004185">
    <property type="entry name" value="Glyco_hydro_13_lg-like_dom"/>
</dbReference>
<dbReference type="InterPro" id="IPR006047">
    <property type="entry name" value="GH13_cat_dom"/>
</dbReference>
<dbReference type="Gene3D" id="2.60.40.10">
    <property type="entry name" value="Immunoglobulins"/>
    <property type="match status" value="1"/>
</dbReference>
<evidence type="ECO:0000313" key="5">
    <source>
        <dbReference type="Proteomes" id="UP000809621"/>
    </source>
</evidence>
<sequence length="613" mass="69449">MTAPFLHHASTCDGVTATTSTLRLVLQTKIDELLTVYVRIEPDNEEYLIEMTRGEDKGRLAQWSAEIPLNGDRDVTHYVFKAISATQQWWLDAQGIKSRMPPRELHFKYNADHQPVDWVSDQVFYQVFPDRFCNGDPTIGVTDGEYSIKHGTVPATVKSWDQAAVATGAGMSVEFYNGDLQGVAQKLDYLQALGITAVYMNPIFSSQTNHKYDTMDYYSVDPHLGTNQQLAELTSNIHQRGMKVVLDAVFNHTSVEHPWFDMSGRSGDGAYQSPSSPYRDYYLFEEDSQRYQGWKGVASLPVLNFENQGVRDAIYDADDAVMRYWLRPPYNIDGWRLDVVHMVGEGEGAKNNAHYVKEFRRVTKEENANAFVLGEHFFEASQWLQGDQEDGAMNYYGFAHPVRAYFAHKDIAYAPIQLSTQDFVDWLTEAKGKLPWANQLTQLNQLDSHDTARFLTMVNEDEAQQKLASVFLMTYVGTPCLYYGTEVGMVGQNDPDNRRPFPWHSVDGNPWLDFYQSLIAIRQSHAALRQGDIQFLVAQGQQLIYSRELKGEIVIVALNLAEQVQAVSIPSWKLGIEDAKFTSLLGDEEAQAVQGQIEMNLPAKGYRVLAMMD</sequence>
<dbReference type="InterPro" id="IPR013783">
    <property type="entry name" value="Ig-like_fold"/>
</dbReference>
<dbReference type="Pfam" id="PF00128">
    <property type="entry name" value="Alpha-amylase"/>
    <property type="match status" value="1"/>
</dbReference>
<evidence type="ECO:0000256" key="2">
    <source>
        <dbReference type="ARBA" id="ARBA00023295"/>
    </source>
</evidence>
<dbReference type="Pfam" id="PF22026">
    <property type="entry name" value="Alpha-amylase_C_2"/>
    <property type="match status" value="1"/>
</dbReference>
<dbReference type="Proteomes" id="UP000809621">
    <property type="component" value="Unassembled WGS sequence"/>
</dbReference>
<dbReference type="SUPFAM" id="SSF51445">
    <property type="entry name" value="(Trans)glycosidases"/>
    <property type="match status" value="1"/>
</dbReference>
<proteinExistence type="predicted"/>
<dbReference type="InterPro" id="IPR017853">
    <property type="entry name" value="GH"/>
</dbReference>
<evidence type="ECO:0000256" key="1">
    <source>
        <dbReference type="ARBA" id="ARBA00022801"/>
    </source>
</evidence>
<keyword evidence="2 4" id="KW-0326">Glycosidase</keyword>
<dbReference type="CDD" id="cd11338">
    <property type="entry name" value="AmyAc_CMD"/>
    <property type="match status" value="1"/>
</dbReference>
<reference evidence="4 5" key="1">
    <citation type="submission" date="2021-02" db="EMBL/GenBank/DDBJ databases">
        <authorList>
            <person name="Park J.-S."/>
        </authorList>
    </citation>
    <scope>NUCLEOTIDE SEQUENCE [LARGE SCALE GENOMIC DNA]</scope>
    <source>
        <strain evidence="4 5">188UL20-2</strain>
    </source>
</reference>
<organism evidence="4 5">
    <name type="scientific">Vibrio ulleungensis</name>
    <dbReference type="NCBI Taxonomy" id="2807619"/>
    <lineage>
        <taxon>Bacteria</taxon>
        <taxon>Pseudomonadati</taxon>
        <taxon>Pseudomonadota</taxon>
        <taxon>Gammaproteobacteria</taxon>
        <taxon>Vibrionales</taxon>
        <taxon>Vibrionaceae</taxon>
        <taxon>Vibrio</taxon>
    </lineage>
</organism>
<dbReference type="NCBIfam" id="NF008051">
    <property type="entry name" value="PRK10785.1"/>
    <property type="match status" value="1"/>
</dbReference>
<dbReference type="InterPro" id="IPR014756">
    <property type="entry name" value="Ig_E-set"/>
</dbReference>
<name>A0ABS2HKR3_9VIBR</name>
<dbReference type="InterPro" id="IPR013780">
    <property type="entry name" value="Glyco_hydro_b"/>
</dbReference>
<dbReference type="GO" id="GO:0004558">
    <property type="term" value="F:alpha-1,4-glucosidase activity"/>
    <property type="evidence" value="ECO:0007669"/>
    <property type="project" value="UniProtKB-EC"/>
</dbReference>